<dbReference type="SMART" id="SM00060">
    <property type="entry name" value="FN3"/>
    <property type="match status" value="1"/>
</dbReference>
<dbReference type="InterPro" id="IPR052090">
    <property type="entry name" value="Cytolytic_pore-forming_toxin"/>
</dbReference>
<accession>A0A1X7UEK5</accession>
<dbReference type="Proteomes" id="UP000007879">
    <property type="component" value="Unassembled WGS sequence"/>
</dbReference>
<dbReference type="Gene3D" id="1.25.40.20">
    <property type="entry name" value="Ankyrin repeat-containing domain"/>
    <property type="match status" value="1"/>
</dbReference>
<dbReference type="Pfam" id="PF24674">
    <property type="entry name" value="MACPF_SNTX"/>
    <property type="match status" value="1"/>
</dbReference>
<dbReference type="InterPro" id="IPR036770">
    <property type="entry name" value="Ankyrin_rpt-contain_sf"/>
</dbReference>
<dbReference type="InterPro" id="IPR036116">
    <property type="entry name" value="FN3_sf"/>
</dbReference>
<feature type="repeat" description="ANK" evidence="1">
    <location>
        <begin position="8"/>
        <end position="40"/>
    </location>
</feature>
<dbReference type="InterPro" id="IPR013783">
    <property type="entry name" value="Ig-like_fold"/>
</dbReference>
<dbReference type="SUPFAM" id="SSF52540">
    <property type="entry name" value="P-loop containing nucleoside triphosphate hydrolases"/>
    <property type="match status" value="1"/>
</dbReference>
<dbReference type="AlphaFoldDB" id="A0A1X7UEK5"/>
<keyword evidence="1" id="KW-0040">ANK repeat</keyword>
<dbReference type="eggNOG" id="ENOG502QTS0">
    <property type="taxonomic scope" value="Eukaryota"/>
</dbReference>
<dbReference type="OrthoDB" id="8954335at2759"/>
<dbReference type="Pfam" id="PF18078">
    <property type="entry name" value="Thioredoxin_11"/>
    <property type="match status" value="1"/>
</dbReference>
<dbReference type="Pfam" id="PF00023">
    <property type="entry name" value="Ank"/>
    <property type="match status" value="1"/>
</dbReference>
<dbReference type="SUPFAM" id="SSF48403">
    <property type="entry name" value="Ankyrin repeat"/>
    <property type="match status" value="1"/>
</dbReference>
<dbReference type="PANTHER" id="PTHR31594:SF14">
    <property type="entry name" value="FIBRONECTIN TYPE-III DOMAIN-CONTAINING PROTEIN"/>
    <property type="match status" value="1"/>
</dbReference>
<name>A0A1X7UEK5_AMPQE</name>
<proteinExistence type="predicted"/>
<dbReference type="InterPro" id="IPR048997">
    <property type="entry name" value="Stonustoxin-like_helical"/>
</dbReference>
<evidence type="ECO:0000313" key="4">
    <source>
        <dbReference type="EnsemblMetazoa" id="Aqu2.1.26197_001"/>
    </source>
</evidence>
<dbReference type="InterPro" id="IPR027417">
    <property type="entry name" value="P-loop_NTPase"/>
</dbReference>
<dbReference type="InterPro" id="IPR003961">
    <property type="entry name" value="FN3_dom"/>
</dbReference>
<feature type="coiled-coil region" evidence="2">
    <location>
        <begin position="1109"/>
        <end position="1150"/>
    </location>
</feature>
<reference evidence="5" key="1">
    <citation type="journal article" date="2010" name="Nature">
        <title>The Amphimedon queenslandica genome and the evolution of animal complexity.</title>
        <authorList>
            <person name="Srivastava M."/>
            <person name="Simakov O."/>
            <person name="Chapman J."/>
            <person name="Fahey B."/>
            <person name="Gauthier M.E."/>
            <person name="Mitros T."/>
            <person name="Richards G.S."/>
            <person name="Conaco C."/>
            <person name="Dacre M."/>
            <person name="Hellsten U."/>
            <person name="Larroux C."/>
            <person name="Putnam N.H."/>
            <person name="Stanke M."/>
            <person name="Adamska M."/>
            <person name="Darling A."/>
            <person name="Degnan S.M."/>
            <person name="Oakley T.H."/>
            <person name="Plachetzki D.C."/>
            <person name="Zhai Y."/>
            <person name="Adamski M."/>
            <person name="Calcino A."/>
            <person name="Cummins S.F."/>
            <person name="Goodstein D.M."/>
            <person name="Harris C."/>
            <person name="Jackson D.J."/>
            <person name="Leys S.P."/>
            <person name="Shu S."/>
            <person name="Woodcroft B.J."/>
            <person name="Vervoort M."/>
            <person name="Kosik K.S."/>
            <person name="Manning G."/>
            <person name="Degnan B.M."/>
            <person name="Rokhsar D.S."/>
        </authorList>
    </citation>
    <scope>NUCLEOTIDE SEQUENCE [LARGE SCALE GENOMIC DNA]</scope>
</reference>
<dbReference type="KEGG" id="aqu:109583727"/>
<dbReference type="InParanoid" id="A0A1X7UEK5"/>
<dbReference type="PANTHER" id="PTHR31594">
    <property type="entry name" value="AIG1-TYPE G DOMAIN-CONTAINING PROTEIN"/>
    <property type="match status" value="1"/>
</dbReference>
<dbReference type="InterPro" id="IPR056072">
    <property type="entry name" value="SNTX_MACPF/CDC-like_dom"/>
</dbReference>
<keyword evidence="5" id="KW-1185">Reference proteome</keyword>
<dbReference type="PROSITE" id="PS50853">
    <property type="entry name" value="FN3"/>
    <property type="match status" value="1"/>
</dbReference>
<evidence type="ECO:0000256" key="2">
    <source>
        <dbReference type="SAM" id="Coils"/>
    </source>
</evidence>
<dbReference type="PROSITE" id="PS50297">
    <property type="entry name" value="ANK_REP_REGION"/>
    <property type="match status" value="1"/>
</dbReference>
<dbReference type="SMART" id="SM00248">
    <property type="entry name" value="ANK"/>
    <property type="match status" value="1"/>
</dbReference>
<evidence type="ECO:0000313" key="5">
    <source>
        <dbReference type="Proteomes" id="UP000007879"/>
    </source>
</evidence>
<reference evidence="4" key="2">
    <citation type="submission" date="2017-05" db="UniProtKB">
        <authorList>
            <consortium name="EnsemblMetazoa"/>
        </authorList>
    </citation>
    <scope>IDENTIFICATION</scope>
</reference>
<dbReference type="CDD" id="cd00882">
    <property type="entry name" value="Ras_like_GTPase"/>
    <property type="match status" value="1"/>
</dbReference>
<dbReference type="CDD" id="cd00063">
    <property type="entry name" value="FN3"/>
    <property type="match status" value="1"/>
</dbReference>
<dbReference type="Gene3D" id="3.40.50.300">
    <property type="entry name" value="P-loop containing nucleotide triphosphate hydrolases"/>
    <property type="match status" value="1"/>
</dbReference>
<protein>
    <recommendedName>
        <fullName evidence="3">Fibronectin type-III domain-containing protein</fullName>
    </recommendedName>
</protein>
<dbReference type="EnsemblMetazoa" id="XM_019999172.1">
    <property type="protein sequence ID" value="XP_019854731.1"/>
    <property type="gene ID" value="LOC109583727"/>
</dbReference>
<evidence type="ECO:0000256" key="1">
    <source>
        <dbReference type="PROSITE-ProRule" id="PRU00023"/>
    </source>
</evidence>
<keyword evidence="2" id="KW-0175">Coiled coil</keyword>
<evidence type="ECO:0000259" key="3">
    <source>
        <dbReference type="PROSITE" id="PS50853"/>
    </source>
</evidence>
<feature type="domain" description="Fibronectin type-III" evidence="3">
    <location>
        <begin position="617"/>
        <end position="711"/>
    </location>
</feature>
<dbReference type="InterPro" id="IPR040581">
    <property type="entry name" value="Thioredoxin_11"/>
</dbReference>
<dbReference type="EnsemblMetazoa" id="Aqu2.1.26197_001">
    <property type="protein sequence ID" value="Aqu2.1.26197_001"/>
    <property type="gene ID" value="Aqu2.1.26197"/>
</dbReference>
<dbReference type="PROSITE" id="PS50088">
    <property type="entry name" value="ANK_REPEAT"/>
    <property type="match status" value="1"/>
</dbReference>
<dbReference type="InterPro" id="IPR002110">
    <property type="entry name" value="Ankyrin_rpt"/>
</dbReference>
<organism evidence="4">
    <name type="scientific">Amphimedon queenslandica</name>
    <name type="common">Sponge</name>
    <dbReference type="NCBI Taxonomy" id="400682"/>
    <lineage>
        <taxon>Eukaryota</taxon>
        <taxon>Metazoa</taxon>
        <taxon>Porifera</taxon>
        <taxon>Demospongiae</taxon>
        <taxon>Heteroscleromorpha</taxon>
        <taxon>Haplosclerida</taxon>
        <taxon>Niphatidae</taxon>
        <taxon>Amphimedon</taxon>
    </lineage>
</organism>
<dbReference type="SUPFAM" id="SSF49265">
    <property type="entry name" value="Fibronectin type III"/>
    <property type="match status" value="1"/>
</dbReference>
<sequence>MLTISDNSGYTALDYACQMGYTDLVKLLLKLKDQIHVIDQPLLLASKHGHLSVIKLLYSCFEISEHDKLRATLFAGSSDVFHWLGVQCGIDVTLTVEDIKISLKNNLAGTLCLPSLGRSVQMGMLYDCRSDCLIPEITLWDNATLKAVVTSIPQPSSFFQVVSEDKISKKMSNLGVEANLSLSVLSGLVKISGAAEYINDIQSSRNDNRVTLEYNYTSEFQHLALKQLATSKIQHFDVFERQMATHVVTGVLYGAEAFFIFDREVQSNENHCDVHKKMEVLVKAIPGIDLIKGNAALNDQDKKEANKLRCKLYGDLQHTSPHTFEDVVKLYKELPLGFISRGTIVPKKFWLYPLSKFESKAAHMVKEISISLVMQVQKAIDVYNELEIRSHDLINTEVCDKFSSLNKQALWFQEMIKEHKADFMKRLTAILPLIRGGLEEEQVLATLLEHIHQSPFNTGSLEQWIASKEEEIKVIIEYLDVMKKTQGIKFVFGAGDYQAALSNASYDHVLSFEFKVVKDDDYFLQNMSSFLCNRAQSTFKSHVQPWFKSSSIVGDLSVKSKQFTSFVNANIDNKKVMFIVTAGSTHSTEADDSAGATIMHYEFGTSVGHQFDPPTQPVGKPEATILEHKNSVHLQWKAPKYGSSIDNYKVIYCSESGDSWAAYQITKGNETTLMINDLKPETCHIFKVCAETKLGHSEYSEVSNTVKTKSLLDLNLQNIIAASDVISSHQPPPTVYKLKTRPAKLQKYRNIEFGMPSNSNKPTRVLLLFGAAGAGKTTLINGIVNYYLGVTLEHKFRFKLIHDDEYSQTQEITACTLYWQECSPINCNLTIINTPGFSDDTHGLERNKIYRKLIQGFFADYFDELHAVCFVIQASFANLSPNQIFFFETILSIFGKDIKNNFFFMLTFADSLDPPVMEAVREATIPHADFFSFNNSALFVDPKKSNFASIFWHMSHASFTRFFIQIEQASSVSLQLTQQVFEEHKTLEAIVCGFKHQINVGLSKVAELKEYEEILCSIEETIKANQDFTYVVAIIKQKTIDLPLGKFDTNCINCSTTCHSDCPYSNNEDLWKCPAMDDGGESNACCKVCPGRCSWRKHFNNGYRFEFYEEKETRTLQELLERYNEAKSKKYKLQISIETMERELQQLLHELLVDIRKVHDCMKQLNEISLYPNQTTDVDLLIKSELQQRRPGWQKCVESYNIVRLQDKLSKFKDFEEIEKQDIKSQWKKIYAFFSDSQQK</sequence>
<dbReference type="Pfam" id="PF21109">
    <property type="entry name" value="Stonustoxin_helical"/>
    <property type="match status" value="1"/>
</dbReference>
<dbReference type="Pfam" id="PF00041">
    <property type="entry name" value="fn3"/>
    <property type="match status" value="1"/>
</dbReference>
<gene>
    <name evidence="4" type="primary">109583727</name>
</gene>
<dbReference type="Gene3D" id="2.60.40.10">
    <property type="entry name" value="Immunoglobulins"/>
    <property type="match status" value="1"/>
</dbReference>